<dbReference type="InterPro" id="IPR002347">
    <property type="entry name" value="SDR_fam"/>
</dbReference>
<dbReference type="PANTHER" id="PTHR42760:SF40">
    <property type="entry name" value="3-OXOACYL-[ACYL-CARRIER-PROTEIN] REDUCTASE, CHLOROPLASTIC"/>
    <property type="match status" value="1"/>
</dbReference>
<dbReference type="GO" id="GO:0016616">
    <property type="term" value="F:oxidoreductase activity, acting on the CH-OH group of donors, NAD or NADP as acceptor"/>
    <property type="evidence" value="ECO:0007669"/>
    <property type="project" value="TreeGrafter"/>
</dbReference>
<dbReference type="Proteomes" id="UP000297891">
    <property type="component" value="Unassembled WGS sequence"/>
</dbReference>
<evidence type="ECO:0000313" key="2">
    <source>
        <dbReference type="EMBL" id="TGK96165.1"/>
    </source>
</evidence>
<dbReference type="InterPro" id="IPR020904">
    <property type="entry name" value="Sc_DH/Rdtase_CS"/>
</dbReference>
<dbReference type="Gene3D" id="3.40.50.720">
    <property type="entry name" value="NAD(P)-binding Rossmann-like Domain"/>
    <property type="match status" value="1"/>
</dbReference>
<dbReference type="FunFam" id="3.40.50.720:FF:000084">
    <property type="entry name" value="Short-chain dehydrogenase reductase"/>
    <property type="match status" value="1"/>
</dbReference>
<organism evidence="2 3">
    <name type="scientific">Leptospira brenneri</name>
    <dbReference type="NCBI Taxonomy" id="2023182"/>
    <lineage>
        <taxon>Bacteria</taxon>
        <taxon>Pseudomonadati</taxon>
        <taxon>Spirochaetota</taxon>
        <taxon>Spirochaetia</taxon>
        <taxon>Leptospirales</taxon>
        <taxon>Leptospiraceae</taxon>
        <taxon>Leptospira</taxon>
    </lineage>
</organism>
<sequence length="245" mass="26096">MSLFDVKGKSILITGASRGIGKTLALGFRDAGAIVYGAGSRPESIEWMSKEGINGVVLDVRNEGAAYEVIGQIKAKHGRLDTLINNAGIATNTPASGFKEEELQNIVQTNYVGVFRNCQAYYKHHKKDGGNIINIASVLGMVGSKLASVYSGTKGAVITLSKALAIEWCNNGYRVNVICPGLIDTEMTDMIKDKEFIMKQVLAGIPMGRLGKPEELLGAAIYLASDTSSYMTGQCIVLDGGLTAQ</sequence>
<reference evidence="2" key="1">
    <citation type="journal article" date="2019" name="PLoS Negl. Trop. Dis.">
        <title>Revisiting the worldwide diversity of Leptospira species in the environment.</title>
        <authorList>
            <person name="Vincent A.T."/>
            <person name="Schiettekatte O."/>
            <person name="Bourhy P."/>
            <person name="Veyrier F.J."/>
            <person name="Picardeau M."/>
        </authorList>
    </citation>
    <scope>NUCLEOTIDE SEQUENCE [LARGE SCALE GENOMIC DNA]</scope>
    <source>
        <strain evidence="2">201800277</strain>
    </source>
</reference>
<dbReference type="GO" id="GO:0030497">
    <property type="term" value="P:fatty acid elongation"/>
    <property type="evidence" value="ECO:0007669"/>
    <property type="project" value="TreeGrafter"/>
</dbReference>
<name>A0A2M9Y5V0_9LEPT</name>
<dbReference type="PRINTS" id="PR00081">
    <property type="entry name" value="GDHRDH"/>
</dbReference>
<dbReference type="EMBL" id="RQFP01000001">
    <property type="protein sequence ID" value="TGK96165.1"/>
    <property type="molecule type" value="Genomic_DNA"/>
</dbReference>
<dbReference type="RefSeq" id="WP_100788887.1">
    <property type="nucleotide sequence ID" value="NZ_NPDQ01000001.1"/>
</dbReference>
<dbReference type="AlphaFoldDB" id="A0A2M9Y5V0"/>
<gene>
    <name evidence="2" type="ORF">EHQ30_05975</name>
</gene>
<accession>A0A2M9Y5V0</accession>
<dbReference type="OrthoDB" id="9803333at2"/>
<comment type="similarity">
    <text evidence="1">Belongs to the short-chain dehydrogenases/reductases (SDR) family.</text>
</comment>
<evidence type="ECO:0000256" key="1">
    <source>
        <dbReference type="ARBA" id="ARBA00006484"/>
    </source>
</evidence>
<dbReference type="InterPro" id="IPR036291">
    <property type="entry name" value="NAD(P)-bd_dom_sf"/>
</dbReference>
<evidence type="ECO:0000313" key="3">
    <source>
        <dbReference type="Proteomes" id="UP000297891"/>
    </source>
</evidence>
<dbReference type="SUPFAM" id="SSF51735">
    <property type="entry name" value="NAD(P)-binding Rossmann-fold domains"/>
    <property type="match status" value="1"/>
</dbReference>
<dbReference type="CDD" id="cd05233">
    <property type="entry name" value="SDR_c"/>
    <property type="match status" value="1"/>
</dbReference>
<dbReference type="PRINTS" id="PR00080">
    <property type="entry name" value="SDRFAMILY"/>
</dbReference>
<protein>
    <submittedName>
        <fullName evidence="2">SDR family oxidoreductase</fullName>
    </submittedName>
</protein>
<proteinExistence type="inferred from homology"/>
<comment type="caution">
    <text evidence="2">The sequence shown here is derived from an EMBL/GenBank/DDBJ whole genome shotgun (WGS) entry which is preliminary data.</text>
</comment>
<dbReference type="PANTHER" id="PTHR42760">
    <property type="entry name" value="SHORT-CHAIN DEHYDROGENASES/REDUCTASES FAMILY MEMBER"/>
    <property type="match status" value="1"/>
</dbReference>
<keyword evidence="3" id="KW-1185">Reference proteome</keyword>
<dbReference type="PROSITE" id="PS00061">
    <property type="entry name" value="ADH_SHORT"/>
    <property type="match status" value="1"/>
</dbReference>
<dbReference type="Pfam" id="PF13561">
    <property type="entry name" value="adh_short_C2"/>
    <property type="match status" value="1"/>
</dbReference>